<evidence type="ECO:0000313" key="6">
    <source>
        <dbReference type="Proteomes" id="UP000261620"/>
    </source>
</evidence>
<dbReference type="OMA" id="QIVERHK"/>
<dbReference type="Pfam" id="PF05986">
    <property type="entry name" value="ADAMTS_spacer1"/>
    <property type="match status" value="1"/>
</dbReference>
<dbReference type="Gene3D" id="2.60.120.830">
    <property type="match status" value="1"/>
</dbReference>
<sequence>MSGNPTRQTNGFFLLLLIHVLSISVLIQPVGCDGELYSTMTVDRCGVCGGQGTSCQRVSGSYRKALTQLGYVFITNIPAGASDIQIIERHKTENILALSDEAGKFFFNGNTVFDNPQNFHVAGTVFKYRRPSNVFSDGLEYIISQGPTLQGLNVMVTVTHAVQILYICALFYCNKGTLKISV</sequence>
<dbReference type="InterPro" id="IPR050439">
    <property type="entry name" value="ADAMTS_ADAMTS-like"/>
</dbReference>
<reference evidence="5" key="1">
    <citation type="submission" date="2025-08" db="UniProtKB">
        <authorList>
            <consortium name="Ensembl"/>
        </authorList>
    </citation>
    <scope>IDENTIFICATION</scope>
</reference>
<keyword evidence="3" id="KW-0812">Transmembrane</keyword>
<proteinExistence type="predicted"/>
<reference evidence="5" key="2">
    <citation type="submission" date="2025-09" db="UniProtKB">
        <authorList>
            <consortium name="Ensembl"/>
        </authorList>
    </citation>
    <scope>IDENTIFICATION</scope>
</reference>
<dbReference type="GO" id="GO:0031012">
    <property type="term" value="C:extracellular matrix"/>
    <property type="evidence" value="ECO:0007669"/>
    <property type="project" value="TreeGrafter"/>
</dbReference>
<evidence type="ECO:0000256" key="3">
    <source>
        <dbReference type="SAM" id="Phobius"/>
    </source>
</evidence>
<dbReference type="Ensembl" id="ENSMMOT00000028887.1">
    <property type="protein sequence ID" value="ENSMMOP00000028407.1"/>
    <property type="gene ID" value="ENSMMOG00000021453.1"/>
</dbReference>
<keyword evidence="2" id="KW-0964">Secreted</keyword>
<name>A0A3Q4C052_MOLML</name>
<dbReference type="Proteomes" id="UP000261620">
    <property type="component" value="Unplaced"/>
</dbReference>
<dbReference type="PANTHER" id="PTHR13723">
    <property type="entry name" value="ADAMTS A DISINTEGRIN AND METALLOPROTEASE WITH THROMBOSPONDIN MOTIFS PROTEASE"/>
    <property type="match status" value="1"/>
</dbReference>
<dbReference type="GO" id="GO:0030198">
    <property type="term" value="P:extracellular matrix organization"/>
    <property type="evidence" value="ECO:0007669"/>
    <property type="project" value="TreeGrafter"/>
</dbReference>
<evidence type="ECO:0000313" key="5">
    <source>
        <dbReference type="Ensembl" id="ENSMMOP00000028407.1"/>
    </source>
</evidence>
<evidence type="ECO:0000256" key="2">
    <source>
        <dbReference type="ARBA" id="ARBA00022525"/>
    </source>
</evidence>
<comment type="subcellular location">
    <subcellularLocation>
        <location evidence="1">Secreted</location>
    </subcellularLocation>
</comment>
<accession>A0A3Q4C052</accession>
<feature type="domain" description="ADAMTS/ADAMTS-like Spacer 1" evidence="4">
    <location>
        <begin position="58"/>
        <end position="159"/>
    </location>
</feature>
<dbReference type="FunFam" id="2.60.120.830:FF:000001">
    <property type="entry name" value="A disintegrin and metalloproteinase with thrombospondin motifs 1"/>
    <property type="match status" value="1"/>
</dbReference>
<organism evidence="5 6">
    <name type="scientific">Mola mola</name>
    <name type="common">Ocean sunfish</name>
    <name type="synonym">Tetraodon mola</name>
    <dbReference type="NCBI Taxonomy" id="94237"/>
    <lineage>
        <taxon>Eukaryota</taxon>
        <taxon>Metazoa</taxon>
        <taxon>Chordata</taxon>
        <taxon>Craniata</taxon>
        <taxon>Vertebrata</taxon>
        <taxon>Euteleostomi</taxon>
        <taxon>Actinopterygii</taxon>
        <taxon>Neopterygii</taxon>
        <taxon>Teleostei</taxon>
        <taxon>Neoteleostei</taxon>
        <taxon>Acanthomorphata</taxon>
        <taxon>Eupercaria</taxon>
        <taxon>Tetraodontiformes</taxon>
        <taxon>Molidae</taxon>
        <taxon>Mola</taxon>
    </lineage>
</organism>
<keyword evidence="3" id="KW-1133">Transmembrane helix</keyword>
<keyword evidence="6" id="KW-1185">Reference proteome</keyword>
<dbReference type="GO" id="GO:0004222">
    <property type="term" value="F:metalloendopeptidase activity"/>
    <property type="evidence" value="ECO:0007669"/>
    <property type="project" value="TreeGrafter"/>
</dbReference>
<evidence type="ECO:0000259" key="4">
    <source>
        <dbReference type="Pfam" id="PF05986"/>
    </source>
</evidence>
<dbReference type="AlphaFoldDB" id="A0A3Q4C052"/>
<evidence type="ECO:0000256" key="1">
    <source>
        <dbReference type="ARBA" id="ARBA00004613"/>
    </source>
</evidence>
<protein>
    <recommendedName>
        <fullName evidence="4">ADAMTS/ADAMTS-like Spacer 1 domain-containing protein</fullName>
    </recommendedName>
</protein>
<dbReference type="GO" id="GO:0006508">
    <property type="term" value="P:proteolysis"/>
    <property type="evidence" value="ECO:0007669"/>
    <property type="project" value="TreeGrafter"/>
</dbReference>
<feature type="transmembrane region" description="Helical" evidence="3">
    <location>
        <begin position="12"/>
        <end position="31"/>
    </location>
</feature>
<dbReference type="PANTHER" id="PTHR13723:SF159">
    <property type="entry name" value="PLAC DOMAIN-CONTAINING PROTEIN"/>
    <property type="match status" value="1"/>
</dbReference>
<keyword evidence="3" id="KW-0472">Membrane</keyword>
<dbReference type="InterPro" id="IPR010294">
    <property type="entry name" value="ADAMTS_spacer1"/>
</dbReference>
<dbReference type="STRING" id="94237.ENSMMOP00000028407"/>
<dbReference type="GO" id="GO:0005576">
    <property type="term" value="C:extracellular region"/>
    <property type="evidence" value="ECO:0007669"/>
    <property type="project" value="UniProtKB-SubCell"/>
</dbReference>